<keyword evidence="3" id="KW-1185">Reference proteome</keyword>
<dbReference type="PANTHER" id="PTHR23068">
    <property type="entry name" value="DNA CYTOSINE-5- -METHYLTRANSFERASE 3-RELATED"/>
    <property type="match status" value="1"/>
</dbReference>
<feature type="compositionally biased region" description="Polar residues" evidence="1">
    <location>
        <begin position="144"/>
        <end position="160"/>
    </location>
</feature>
<evidence type="ECO:0000313" key="3">
    <source>
        <dbReference type="Proteomes" id="UP000436088"/>
    </source>
</evidence>
<dbReference type="GO" id="GO:0005634">
    <property type="term" value="C:nucleus"/>
    <property type="evidence" value="ECO:0007669"/>
    <property type="project" value="TreeGrafter"/>
</dbReference>
<accession>A0A6A3BB11</accession>
<dbReference type="PANTHER" id="PTHR23068:SF11">
    <property type="entry name" value="INACTIVE DNA (CYTOSINE-5)-METHYLTRANSFERASE DRM3-RELATED"/>
    <property type="match status" value="1"/>
</dbReference>
<dbReference type="InterPro" id="IPR050390">
    <property type="entry name" value="C5-Methyltransferase"/>
</dbReference>
<gene>
    <name evidence="2" type="ORF">F3Y22_tig00110198pilonHSYRG00071</name>
</gene>
<evidence type="ECO:0000313" key="2">
    <source>
        <dbReference type="EMBL" id="KAE8714250.1"/>
    </source>
</evidence>
<dbReference type="EMBL" id="VEPZ02000872">
    <property type="protein sequence ID" value="KAE8714250.1"/>
    <property type="molecule type" value="Genomic_DNA"/>
</dbReference>
<feature type="region of interest" description="Disordered" evidence="1">
    <location>
        <begin position="142"/>
        <end position="201"/>
    </location>
</feature>
<proteinExistence type="predicted"/>
<dbReference type="Proteomes" id="UP000436088">
    <property type="component" value="Unassembled WGS sequence"/>
</dbReference>
<dbReference type="GO" id="GO:0008168">
    <property type="term" value="F:methyltransferase activity"/>
    <property type="evidence" value="ECO:0007669"/>
    <property type="project" value="UniProtKB-KW"/>
</dbReference>
<protein>
    <submittedName>
        <fullName evidence="2">DNA methyltransferase, putative isoform 2</fullName>
    </submittedName>
</protein>
<sequence length="218" mass="23842">MMHFSVDEVEFALDKLGEDAPLNELVDFITAAQIAEKLEEESEDSLSCGEENDQNDTNETLFGTMEKTLSLLEMGFSENEVSIAIEKFGSDVPITELADAMFTGHLSHSYVESKKLKLAASGGGLIHNLDDKAEVKTEDCSAASVPQSGNINLGESSSNGKRPKEESLDDVLVSTPPKKQSLNEKKREGKRPKQAYVDNASPFVDPAWLEEKIGLDYP</sequence>
<evidence type="ECO:0000256" key="1">
    <source>
        <dbReference type="SAM" id="MobiDB-lite"/>
    </source>
</evidence>
<keyword evidence="2" id="KW-0808">Transferase</keyword>
<dbReference type="GO" id="GO:0032259">
    <property type="term" value="P:methylation"/>
    <property type="evidence" value="ECO:0007669"/>
    <property type="project" value="UniProtKB-KW"/>
</dbReference>
<organism evidence="2 3">
    <name type="scientific">Hibiscus syriacus</name>
    <name type="common">Rose of Sharon</name>
    <dbReference type="NCBI Taxonomy" id="106335"/>
    <lineage>
        <taxon>Eukaryota</taxon>
        <taxon>Viridiplantae</taxon>
        <taxon>Streptophyta</taxon>
        <taxon>Embryophyta</taxon>
        <taxon>Tracheophyta</taxon>
        <taxon>Spermatophyta</taxon>
        <taxon>Magnoliopsida</taxon>
        <taxon>eudicotyledons</taxon>
        <taxon>Gunneridae</taxon>
        <taxon>Pentapetalae</taxon>
        <taxon>rosids</taxon>
        <taxon>malvids</taxon>
        <taxon>Malvales</taxon>
        <taxon>Malvaceae</taxon>
        <taxon>Malvoideae</taxon>
        <taxon>Hibiscus</taxon>
    </lineage>
</organism>
<comment type="caution">
    <text evidence="2">The sequence shown here is derived from an EMBL/GenBank/DDBJ whole genome shotgun (WGS) entry which is preliminary data.</text>
</comment>
<reference evidence="2" key="1">
    <citation type="submission" date="2019-09" db="EMBL/GenBank/DDBJ databases">
        <title>Draft genome information of white flower Hibiscus syriacus.</title>
        <authorList>
            <person name="Kim Y.-M."/>
        </authorList>
    </citation>
    <scope>NUCLEOTIDE SEQUENCE [LARGE SCALE GENOMIC DNA]</scope>
    <source>
        <strain evidence="2">YM2019G1</strain>
    </source>
</reference>
<dbReference type="AlphaFoldDB" id="A0A6A3BB11"/>
<keyword evidence="2" id="KW-0489">Methyltransferase</keyword>
<name>A0A6A3BB11_HIBSY</name>